<evidence type="ECO:0000256" key="3">
    <source>
        <dbReference type="ARBA" id="ARBA00023004"/>
    </source>
</evidence>
<dbReference type="Gene3D" id="1.10.760.10">
    <property type="entry name" value="Cytochrome c-like domain"/>
    <property type="match status" value="1"/>
</dbReference>
<keyword evidence="1 4" id="KW-0349">Heme</keyword>
<keyword evidence="2 4" id="KW-0479">Metal-binding</keyword>
<gene>
    <name evidence="6" type="ORF">SAMN04488079_11383</name>
</gene>
<keyword evidence="7" id="KW-1185">Reference proteome</keyword>
<evidence type="ECO:0000259" key="5">
    <source>
        <dbReference type="PROSITE" id="PS51007"/>
    </source>
</evidence>
<proteinExistence type="predicted"/>
<dbReference type="STRING" id="45496.SAMN04488079_11383"/>
<dbReference type="InterPro" id="IPR036909">
    <property type="entry name" value="Cyt_c-like_dom_sf"/>
</dbReference>
<feature type="domain" description="Cytochrome c" evidence="5">
    <location>
        <begin position="308"/>
        <end position="440"/>
    </location>
</feature>
<dbReference type="Proteomes" id="UP000198924">
    <property type="component" value="Unassembled WGS sequence"/>
</dbReference>
<evidence type="ECO:0000313" key="6">
    <source>
        <dbReference type="EMBL" id="SFK52791.1"/>
    </source>
</evidence>
<dbReference type="PROSITE" id="PS51007">
    <property type="entry name" value="CYTC"/>
    <property type="match status" value="1"/>
</dbReference>
<dbReference type="GO" id="GO:0020037">
    <property type="term" value="F:heme binding"/>
    <property type="evidence" value="ECO:0007669"/>
    <property type="project" value="InterPro"/>
</dbReference>
<dbReference type="AlphaFoldDB" id="A0A1I4A9Z3"/>
<dbReference type="PANTHER" id="PTHR30600:SF4">
    <property type="entry name" value="CYTOCHROME C DOMAIN-CONTAINING PROTEIN"/>
    <property type="match status" value="1"/>
</dbReference>
<dbReference type="EMBL" id="FOSH01000013">
    <property type="protein sequence ID" value="SFK52791.1"/>
    <property type="molecule type" value="Genomic_DNA"/>
</dbReference>
<dbReference type="GO" id="GO:0046872">
    <property type="term" value="F:metal ion binding"/>
    <property type="evidence" value="ECO:0007669"/>
    <property type="project" value="UniProtKB-KW"/>
</dbReference>
<sequence>MLILLMPQSTSWADDSPYTENRHRLALKQSMKTMTADQFAEFSQGRRLFEQMWVIAPSLDDDIDGLGPLYNSISCLQCHPANGRGHAPDKPEQKLDAMLVRLSQLDKKGNIITPHPVYGEQLQDKAVPSVKAEGHVSMAYRYFNVTLKDGTAVPMREPKVMLSQAAYTDFSDVLTSARIGPALIGMGFINAIPAEQIIANADPDDLNGDGISGRVNWIKDSMTGLTHIGRFGYKANVASLKAQVVNAFHGDLGITSSIHPKENCTLVQSDCLKALSGGEPELREAQLNAVTVYMQLLAIPKPLSIDNEQLLLGQQMFNKSNCLACHHAKFTTSKETKPQQLASTTISPYSDFLLHDMGEGLADGRPDQGATGREWRTTPLWAIGLSKIVNSHANYLHDGRARTLLEAILWHGGEAQASQQAVINMSSEQREALLNYLQRL</sequence>
<dbReference type="GO" id="GO:0004130">
    <property type="term" value="F:cytochrome-c peroxidase activity"/>
    <property type="evidence" value="ECO:0007669"/>
    <property type="project" value="TreeGrafter"/>
</dbReference>
<evidence type="ECO:0000256" key="2">
    <source>
        <dbReference type="ARBA" id="ARBA00022723"/>
    </source>
</evidence>
<dbReference type="SUPFAM" id="SSF46626">
    <property type="entry name" value="Cytochrome c"/>
    <property type="match status" value="1"/>
</dbReference>
<evidence type="ECO:0000256" key="1">
    <source>
        <dbReference type="ARBA" id="ARBA00022617"/>
    </source>
</evidence>
<dbReference type="InterPro" id="IPR009056">
    <property type="entry name" value="Cyt_c-like_dom"/>
</dbReference>
<protein>
    <submittedName>
        <fullName evidence="6">CxxC motif-containing protein, DUF1111 family</fullName>
    </submittedName>
</protein>
<dbReference type="Pfam" id="PF06537">
    <property type="entry name" value="DHOR"/>
    <property type="match status" value="1"/>
</dbReference>
<name>A0A1I4A9Z3_9GAMM</name>
<accession>A0A1I4A9Z3</accession>
<dbReference type="GO" id="GO:0009055">
    <property type="term" value="F:electron transfer activity"/>
    <property type="evidence" value="ECO:0007669"/>
    <property type="project" value="InterPro"/>
</dbReference>
<dbReference type="InterPro" id="IPR051395">
    <property type="entry name" value="Cytochrome_c_Peroxidase/MauG"/>
</dbReference>
<dbReference type="PIRSF" id="PIRSF028099">
    <property type="entry name" value="DUF1111"/>
    <property type="match status" value="1"/>
</dbReference>
<dbReference type="InterPro" id="IPR010538">
    <property type="entry name" value="DHOR"/>
</dbReference>
<evidence type="ECO:0000313" key="7">
    <source>
        <dbReference type="Proteomes" id="UP000198924"/>
    </source>
</evidence>
<evidence type="ECO:0000256" key="4">
    <source>
        <dbReference type="PROSITE-ProRule" id="PRU00433"/>
    </source>
</evidence>
<organism evidence="6 7">
    <name type="scientific">Methylophaga sulfidovorans</name>
    <dbReference type="NCBI Taxonomy" id="45496"/>
    <lineage>
        <taxon>Bacteria</taxon>
        <taxon>Pseudomonadati</taxon>
        <taxon>Pseudomonadota</taxon>
        <taxon>Gammaproteobacteria</taxon>
        <taxon>Thiotrichales</taxon>
        <taxon>Piscirickettsiaceae</taxon>
        <taxon>Methylophaga</taxon>
    </lineage>
</organism>
<keyword evidence="3 4" id="KW-0408">Iron</keyword>
<dbReference type="PANTHER" id="PTHR30600">
    <property type="entry name" value="CYTOCHROME C PEROXIDASE-RELATED"/>
    <property type="match status" value="1"/>
</dbReference>
<reference evidence="7" key="1">
    <citation type="submission" date="2016-10" db="EMBL/GenBank/DDBJ databases">
        <authorList>
            <person name="Varghese N."/>
            <person name="Submissions S."/>
        </authorList>
    </citation>
    <scope>NUCLEOTIDE SEQUENCE [LARGE SCALE GENOMIC DNA]</scope>
    <source>
        <strain evidence="7">DSM 11578</strain>
    </source>
</reference>